<proteinExistence type="predicted"/>
<accession>A0AAU9MHF3</accession>
<evidence type="ECO:0000313" key="3">
    <source>
        <dbReference type="Proteomes" id="UP001157418"/>
    </source>
</evidence>
<evidence type="ECO:0000256" key="1">
    <source>
        <dbReference type="SAM" id="MobiDB-lite"/>
    </source>
</evidence>
<dbReference type="AlphaFoldDB" id="A0AAU9MHF3"/>
<dbReference type="EMBL" id="CAKMRJ010002223">
    <property type="protein sequence ID" value="CAH1425177.1"/>
    <property type="molecule type" value="Genomic_DNA"/>
</dbReference>
<gene>
    <name evidence="2" type="ORF">LVIROSA_LOCUS12333</name>
</gene>
<dbReference type="Proteomes" id="UP001157418">
    <property type="component" value="Unassembled WGS sequence"/>
</dbReference>
<sequence>MNIKDLNNHTKDFLSYLECGSLYIYLEFSSLLEYKLFIKVVIEEIGWLDFYSPLRLKFHHDGRRSKQQRINELFGESSSESTPSIPSNKGTIKSSALLEAQQNPVDMIDEKEK</sequence>
<comment type="caution">
    <text evidence="2">The sequence shown here is derived from an EMBL/GenBank/DDBJ whole genome shotgun (WGS) entry which is preliminary data.</text>
</comment>
<organism evidence="2 3">
    <name type="scientific">Lactuca virosa</name>
    <dbReference type="NCBI Taxonomy" id="75947"/>
    <lineage>
        <taxon>Eukaryota</taxon>
        <taxon>Viridiplantae</taxon>
        <taxon>Streptophyta</taxon>
        <taxon>Embryophyta</taxon>
        <taxon>Tracheophyta</taxon>
        <taxon>Spermatophyta</taxon>
        <taxon>Magnoliopsida</taxon>
        <taxon>eudicotyledons</taxon>
        <taxon>Gunneridae</taxon>
        <taxon>Pentapetalae</taxon>
        <taxon>asterids</taxon>
        <taxon>campanulids</taxon>
        <taxon>Asterales</taxon>
        <taxon>Asteraceae</taxon>
        <taxon>Cichorioideae</taxon>
        <taxon>Cichorieae</taxon>
        <taxon>Lactucinae</taxon>
        <taxon>Lactuca</taxon>
    </lineage>
</organism>
<keyword evidence="3" id="KW-1185">Reference proteome</keyword>
<feature type="region of interest" description="Disordered" evidence="1">
    <location>
        <begin position="74"/>
        <end position="94"/>
    </location>
</feature>
<feature type="compositionally biased region" description="Low complexity" evidence="1">
    <location>
        <begin position="76"/>
        <end position="87"/>
    </location>
</feature>
<evidence type="ECO:0000313" key="2">
    <source>
        <dbReference type="EMBL" id="CAH1425177.1"/>
    </source>
</evidence>
<reference evidence="2 3" key="1">
    <citation type="submission" date="2022-01" db="EMBL/GenBank/DDBJ databases">
        <authorList>
            <person name="Xiong W."/>
            <person name="Schranz E."/>
        </authorList>
    </citation>
    <scope>NUCLEOTIDE SEQUENCE [LARGE SCALE GENOMIC DNA]</scope>
</reference>
<name>A0AAU9MHF3_9ASTR</name>
<protein>
    <submittedName>
        <fullName evidence="2">Uncharacterized protein</fullName>
    </submittedName>
</protein>